<keyword evidence="10" id="KW-0966">Cell projection</keyword>
<protein>
    <recommendedName>
        <fullName evidence="12">Growth arrest-specific protein 8 domain-containing protein</fullName>
    </recommendedName>
</protein>
<evidence type="ECO:0000256" key="10">
    <source>
        <dbReference type="ARBA" id="ARBA00023273"/>
    </source>
</evidence>
<reference evidence="13" key="1">
    <citation type="submission" date="2020-06" db="EMBL/GenBank/DDBJ databases">
        <title>WGS assembly of Ceratodon purpureus strain R40.</title>
        <authorList>
            <person name="Carey S.B."/>
            <person name="Jenkins J."/>
            <person name="Shu S."/>
            <person name="Lovell J.T."/>
            <person name="Sreedasyam A."/>
            <person name="Maumus F."/>
            <person name="Tiley G.P."/>
            <person name="Fernandez-Pozo N."/>
            <person name="Barry K."/>
            <person name="Chen C."/>
            <person name="Wang M."/>
            <person name="Lipzen A."/>
            <person name="Daum C."/>
            <person name="Saski C.A."/>
            <person name="Payton A.C."/>
            <person name="Mcbreen J.C."/>
            <person name="Conrad R.E."/>
            <person name="Kollar L.M."/>
            <person name="Olsson S."/>
            <person name="Huttunen S."/>
            <person name="Landis J.B."/>
            <person name="Wickett N.J."/>
            <person name="Johnson M.G."/>
            <person name="Rensing S.A."/>
            <person name="Grimwood J."/>
            <person name="Schmutz J."/>
            <person name="Mcdaniel S.F."/>
        </authorList>
    </citation>
    <scope>NUCLEOTIDE SEQUENCE</scope>
    <source>
        <strain evidence="13">R40</strain>
    </source>
</reference>
<name>A0A8T0HWF8_CERPU</name>
<dbReference type="Proteomes" id="UP000822688">
    <property type="component" value="Chromosome 5"/>
</dbReference>
<keyword evidence="14" id="KW-1185">Reference proteome</keyword>
<comment type="subcellular location">
    <subcellularLocation>
        <location evidence="1">Cell projection</location>
        <location evidence="1">Cilium</location>
        <location evidence="1">Flagellum</location>
    </subcellularLocation>
    <subcellularLocation>
        <location evidence="2">Cytoplasm</location>
        <location evidence="2">Cytoskeleton</location>
    </subcellularLocation>
</comment>
<evidence type="ECO:0000256" key="2">
    <source>
        <dbReference type="ARBA" id="ARBA00004245"/>
    </source>
</evidence>
<evidence type="ECO:0000256" key="1">
    <source>
        <dbReference type="ARBA" id="ARBA00004230"/>
    </source>
</evidence>
<evidence type="ECO:0000256" key="6">
    <source>
        <dbReference type="ARBA" id="ARBA00022846"/>
    </source>
</evidence>
<dbReference type="EMBL" id="CM026425">
    <property type="protein sequence ID" value="KAG0575394.1"/>
    <property type="molecule type" value="Genomic_DNA"/>
</dbReference>
<evidence type="ECO:0000259" key="12">
    <source>
        <dbReference type="Pfam" id="PF13851"/>
    </source>
</evidence>
<evidence type="ECO:0000256" key="7">
    <source>
        <dbReference type="ARBA" id="ARBA00023054"/>
    </source>
</evidence>
<evidence type="ECO:0000256" key="5">
    <source>
        <dbReference type="ARBA" id="ARBA00022701"/>
    </source>
</evidence>
<evidence type="ECO:0000256" key="4">
    <source>
        <dbReference type="ARBA" id="ARBA00022490"/>
    </source>
</evidence>
<feature type="coiled-coil region" evidence="11">
    <location>
        <begin position="107"/>
        <end position="197"/>
    </location>
</feature>
<comment type="similarity">
    <text evidence="3">Belongs to the DRC4 family.</text>
</comment>
<dbReference type="InterPro" id="IPR025593">
    <property type="entry name" value="GAS8_dom"/>
</dbReference>
<dbReference type="Pfam" id="PF13851">
    <property type="entry name" value="GAS"/>
    <property type="match status" value="1"/>
</dbReference>
<dbReference type="GO" id="GO:0031267">
    <property type="term" value="F:small GTPase binding"/>
    <property type="evidence" value="ECO:0007669"/>
    <property type="project" value="InterPro"/>
</dbReference>
<sequence length="309" mass="36080">MELSYEDTIRAMKLEHAKEATKMRQEFDQNAKELNQKSDRKIKELRDEMDLRRKSEIHEIEERKNLHVSELMKKHEKAFTDIKCYYNDITHNNLDLIKTLKEDVTDMKKKEAANDKLMYEIAQENKRLVEPLAKSLKEVEKLRLGLHNYEKDKHLLAQASSGLKEKTKQFKQLEWDYQVLQKRCEQLQSERDEVFAKFESSIYDVQQKCGFKSLLLQRKVQVLGEKLEKKEAQLGEAGVKVDPSSDIESVLESKNNLIKSLRYDLGKVTKAHNDVVKAYEAKLAEYGIPLEEMGLPHYISNTMNSLTTG</sequence>
<evidence type="ECO:0000256" key="3">
    <source>
        <dbReference type="ARBA" id="ARBA00009859"/>
    </source>
</evidence>
<proteinExistence type="inferred from homology"/>
<keyword evidence="5" id="KW-0493">Microtubule</keyword>
<feature type="domain" description="Growth arrest-specific protein 8" evidence="12">
    <location>
        <begin position="70"/>
        <end position="261"/>
    </location>
</feature>
<dbReference type="OrthoDB" id="767661at2759"/>
<evidence type="ECO:0000256" key="9">
    <source>
        <dbReference type="ARBA" id="ARBA00023212"/>
    </source>
</evidence>
<dbReference type="InterPro" id="IPR039308">
    <property type="entry name" value="GAS8"/>
</dbReference>
<dbReference type="GO" id="GO:0031514">
    <property type="term" value="C:motile cilium"/>
    <property type="evidence" value="ECO:0007669"/>
    <property type="project" value="UniProtKB-SubCell"/>
</dbReference>
<evidence type="ECO:0000313" key="13">
    <source>
        <dbReference type="EMBL" id="KAG0575394.1"/>
    </source>
</evidence>
<keyword evidence="7 11" id="KW-0175">Coiled coil</keyword>
<evidence type="ECO:0000256" key="8">
    <source>
        <dbReference type="ARBA" id="ARBA00023069"/>
    </source>
</evidence>
<keyword evidence="6" id="KW-0282">Flagellum</keyword>
<dbReference type="GO" id="GO:0048870">
    <property type="term" value="P:cell motility"/>
    <property type="evidence" value="ECO:0007669"/>
    <property type="project" value="InterPro"/>
</dbReference>
<organism evidence="13 14">
    <name type="scientific">Ceratodon purpureus</name>
    <name type="common">Fire moss</name>
    <name type="synonym">Dicranum purpureum</name>
    <dbReference type="NCBI Taxonomy" id="3225"/>
    <lineage>
        <taxon>Eukaryota</taxon>
        <taxon>Viridiplantae</taxon>
        <taxon>Streptophyta</taxon>
        <taxon>Embryophyta</taxon>
        <taxon>Bryophyta</taxon>
        <taxon>Bryophytina</taxon>
        <taxon>Bryopsida</taxon>
        <taxon>Dicranidae</taxon>
        <taxon>Pseudoditrichales</taxon>
        <taxon>Ditrichaceae</taxon>
        <taxon>Ceratodon</taxon>
    </lineage>
</organism>
<comment type="caution">
    <text evidence="13">The sequence shown here is derived from an EMBL/GenBank/DDBJ whole genome shotgun (WGS) entry which is preliminary data.</text>
</comment>
<keyword evidence="9" id="KW-0206">Cytoskeleton</keyword>
<keyword evidence="4" id="KW-0963">Cytoplasm</keyword>
<evidence type="ECO:0000313" key="14">
    <source>
        <dbReference type="Proteomes" id="UP000822688"/>
    </source>
</evidence>
<evidence type="ECO:0000256" key="11">
    <source>
        <dbReference type="SAM" id="Coils"/>
    </source>
</evidence>
<dbReference type="AlphaFoldDB" id="A0A8T0HWF8"/>
<dbReference type="GO" id="GO:0008017">
    <property type="term" value="F:microtubule binding"/>
    <property type="evidence" value="ECO:0007669"/>
    <property type="project" value="InterPro"/>
</dbReference>
<dbReference type="GO" id="GO:0005874">
    <property type="term" value="C:microtubule"/>
    <property type="evidence" value="ECO:0007669"/>
    <property type="project" value="UniProtKB-KW"/>
</dbReference>
<accession>A0A8T0HWF8</accession>
<gene>
    <name evidence="13" type="ORF">KC19_5G001100</name>
</gene>
<dbReference type="PANTHER" id="PTHR31543">
    <property type="entry name" value="DYNEIN REGULATORY COMPLEX SUBUNIT 4"/>
    <property type="match status" value="1"/>
</dbReference>
<keyword evidence="8" id="KW-0969">Cilium</keyword>
<feature type="coiled-coil region" evidence="11">
    <location>
        <begin position="17"/>
        <end position="48"/>
    </location>
</feature>
<dbReference type="PANTHER" id="PTHR31543:SF0">
    <property type="entry name" value="DYNEIN REGULATORY COMPLEX SUBUNIT 4"/>
    <property type="match status" value="1"/>
</dbReference>
<dbReference type="GO" id="GO:0005794">
    <property type="term" value="C:Golgi apparatus"/>
    <property type="evidence" value="ECO:0007669"/>
    <property type="project" value="TreeGrafter"/>
</dbReference>